<evidence type="ECO:0000256" key="3">
    <source>
        <dbReference type="SAM" id="SignalP"/>
    </source>
</evidence>
<feature type="transmembrane region" description="Helical" evidence="2">
    <location>
        <begin position="108"/>
        <end position="134"/>
    </location>
</feature>
<protein>
    <submittedName>
        <fullName evidence="4">Uncharacterized protein</fullName>
    </submittedName>
</protein>
<sequence>MKGPFSMLVISVFFVSTKEQCPTICGSNGYLNVICEPPRETSTTAEPLTTVTTTLHFSHASSSFATSIESTSVANSNENTDVTTSSNTTTVGFNSLSLESTQDVPENMMYIIAGSAAGGAIILVGLVVLVLVLINRTRSTINKNGSTEAGMARTNEVFDSIPELPNNPLYLTSQPVDELGYSSDQEKQLGLPPTDSKTKKKINPDYDVPPNNKPIAYGTSSMPVYAVPKKRSQDRTPEISSGDVYAEVCKPNRCTGKDPVRKRHEDGLLYMEVEQDTAVTKQTNTNDKNEITEGVCYAQIKHT</sequence>
<keyword evidence="5" id="KW-1185">Reference proteome</keyword>
<keyword evidence="2" id="KW-1133">Transmembrane helix</keyword>
<feature type="signal peptide" evidence="3">
    <location>
        <begin position="1"/>
        <end position="19"/>
    </location>
</feature>
<keyword evidence="3" id="KW-0732">Signal</keyword>
<feature type="region of interest" description="Disordered" evidence="1">
    <location>
        <begin position="183"/>
        <end position="219"/>
    </location>
</feature>
<name>A0A8W8JD30_MAGGI</name>
<dbReference type="EnsemblMetazoa" id="G18345.1">
    <property type="protein sequence ID" value="G18345.1:cds"/>
    <property type="gene ID" value="G18345"/>
</dbReference>
<reference evidence="4" key="1">
    <citation type="submission" date="2022-08" db="UniProtKB">
        <authorList>
            <consortium name="EnsemblMetazoa"/>
        </authorList>
    </citation>
    <scope>IDENTIFICATION</scope>
    <source>
        <strain evidence="4">05x7-T-G4-1.051#20</strain>
    </source>
</reference>
<organism evidence="4 5">
    <name type="scientific">Magallana gigas</name>
    <name type="common">Pacific oyster</name>
    <name type="synonym">Crassostrea gigas</name>
    <dbReference type="NCBI Taxonomy" id="29159"/>
    <lineage>
        <taxon>Eukaryota</taxon>
        <taxon>Metazoa</taxon>
        <taxon>Spiralia</taxon>
        <taxon>Lophotrochozoa</taxon>
        <taxon>Mollusca</taxon>
        <taxon>Bivalvia</taxon>
        <taxon>Autobranchia</taxon>
        <taxon>Pteriomorphia</taxon>
        <taxon>Ostreida</taxon>
        <taxon>Ostreoidea</taxon>
        <taxon>Ostreidae</taxon>
        <taxon>Magallana</taxon>
    </lineage>
</organism>
<proteinExistence type="predicted"/>
<evidence type="ECO:0000256" key="1">
    <source>
        <dbReference type="SAM" id="MobiDB-lite"/>
    </source>
</evidence>
<feature type="chain" id="PRO_5036468647" evidence="3">
    <location>
        <begin position="20"/>
        <end position="303"/>
    </location>
</feature>
<keyword evidence="2" id="KW-0472">Membrane</keyword>
<dbReference type="Proteomes" id="UP000005408">
    <property type="component" value="Unassembled WGS sequence"/>
</dbReference>
<dbReference type="AlphaFoldDB" id="A0A8W8JD30"/>
<accession>A0A8W8JD30</accession>
<evidence type="ECO:0000313" key="5">
    <source>
        <dbReference type="Proteomes" id="UP000005408"/>
    </source>
</evidence>
<keyword evidence="2" id="KW-0812">Transmembrane</keyword>
<evidence type="ECO:0000313" key="4">
    <source>
        <dbReference type="EnsemblMetazoa" id="G18345.1:cds"/>
    </source>
</evidence>
<evidence type="ECO:0000256" key="2">
    <source>
        <dbReference type="SAM" id="Phobius"/>
    </source>
</evidence>